<dbReference type="SUPFAM" id="SSF68906">
    <property type="entry name" value="SAP domain"/>
    <property type="match status" value="1"/>
</dbReference>
<feature type="compositionally biased region" description="Polar residues" evidence="11">
    <location>
        <begin position="660"/>
        <end position="670"/>
    </location>
</feature>
<feature type="domain" description="PINIT" evidence="14">
    <location>
        <begin position="159"/>
        <end position="312"/>
    </location>
</feature>
<dbReference type="InterPro" id="IPR038654">
    <property type="entry name" value="PINIT_sf"/>
</dbReference>
<dbReference type="Gene3D" id="2.60.120.780">
    <property type="entry name" value="PINIT domain"/>
    <property type="match status" value="1"/>
</dbReference>
<dbReference type="OrthoDB" id="28127at2759"/>
<evidence type="ECO:0000256" key="4">
    <source>
        <dbReference type="ARBA" id="ARBA00022679"/>
    </source>
</evidence>
<feature type="domain" description="SP-RING-type" evidence="13">
    <location>
        <begin position="345"/>
        <end position="430"/>
    </location>
</feature>
<protein>
    <submittedName>
        <fullName evidence="15">Uncharacterized protein</fullName>
    </submittedName>
</protein>
<organism evidence="15 16">
    <name type="scientific">Henningerozyma blattae (strain ATCC 34711 / CBS 6284 / DSM 70876 / NBRC 10599 / NRRL Y-10934 / UCD 77-7)</name>
    <name type="common">Yeast</name>
    <name type="synonym">Tetrapisispora blattae</name>
    <dbReference type="NCBI Taxonomy" id="1071380"/>
    <lineage>
        <taxon>Eukaryota</taxon>
        <taxon>Fungi</taxon>
        <taxon>Dikarya</taxon>
        <taxon>Ascomycota</taxon>
        <taxon>Saccharomycotina</taxon>
        <taxon>Saccharomycetes</taxon>
        <taxon>Saccharomycetales</taxon>
        <taxon>Saccharomycetaceae</taxon>
        <taxon>Henningerozyma</taxon>
    </lineage>
</organism>
<dbReference type="InterPro" id="IPR036361">
    <property type="entry name" value="SAP_dom_sf"/>
</dbReference>
<dbReference type="Pfam" id="PF02037">
    <property type="entry name" value="SAP"/>
    <property type="match status" value="1"/>
</dbReference>
<evidence type="ECO:0000256" key="6">
    <source>
        <dbReference type="ARBA" id="ARBA00022771"/>
    </source>
</evidence>
<dbReference type="PROSITE" id="PS51044">
    <property type="entry name" value="ZF_SP_RING"/>
    <property type="match status" value="1"/>
</dbReference>
<gene>
    <name evidence="15" type="primary">TBLA0A06810</name>
    <name evidence="15" type="ORF">TBLA_0A06810</name>
</gene>
<dbReference type="AlphaFoldDB" id="I2GWH1"/>
<reference evidence="15 16" key="1">
    <citation type="journal article" date="2011" name="Proc. Natl. Acad. Sci. U.S.A.">
        <title>Evolutionary erosion of yeast sex chromosomes by mating-type switching accidents.</title>
        <authorList>
            <person name="Gordon J.L."/>
            <person name="Armisen D."/>
            <person name="Proux-Wera E."/>
            <person name="Oheigeartaigh S.S."/>
            <person name="Byrne K.P."/>
            <person name="Wolfe K.H."/>
        </authorList>
    </citation>
    <scope>NUCLEOTIDE SEQUENCE [LARGE SCALE GENOMIC DNA]</scope>
    <source>
        <strain evidence="16">ATCC 34711 / CBS 6284 / DSM 70876 / NBRC 10599 / NRRL Y-10934 / UCD 77-7</strain>
    </source>
</reference>
<comment type="similarity">
    <text evidence="3">Belongs to the PIAS family.</text>
</comment>
<feature type="compositionally biased region" description="Polar residues" evidence="11">
    <location>
        <begin position="615"/>
        <end position="648"/>
    </location>
</feature>
<evidence type="ECO:0000259" key="13">
    <source>
        <dbReference type="PROSITE" id="PS51044"/>
    </source>
</evidence>
<evidence type="ECO:0000259" key="12">
    <source>
        <dbReference type="PROSITE" id="PS50800"/>
    </source>
</evidence>
<feature type="compositionally biased region" description="Acidic residues" evidence="11">
    <location>
        <begin position="507"/>
        <end position="516"/>
    </location>
</feature>
<dbReference type="GO" id="GO:0005634">
    <property type="term" value="C:nucleus"/>
    <property type="evidence" value="ECO:0007669"/>
    <property type="project" value="UniProtKB-SubCell"/>
</dbReference>
<proteinExistence type="inferred from homology"/>
<comment type="subcellular location">
    <subcellularLocation>
        <location evidence="1">Nucleus</location>
    </subcellularLocation>
</comment>
<dbReference type="GO" id="GO:0000785">
    <property type="term" value="C:chromatin"/>
    <property type="evidence" value="ECO:0007669"/>
    <property type="project" value="EnsemblFungi"/>
</dbReference>
<dbReference type="SUPFAM" id="SSF57850">
    <property type="entry name" value="RING/U-box"/>
    <property type="match status" value="1"/>
</dbReference>
<dbReference type="FunCoup" id="I2GWH1">
    <property type="interactions" value="164"/>
</dbReference>
<dbReference type="InParanoid" id="I2GWH1"/>
<dbReference type="GO" id="GO:0003690">
    <property type="term" value="F:double-stranded DNA binding"/>
    <property type="evidence" value="ECO:0007669"/>
    <property type="project" value="EnsemblFungi"/>
</dbReference>
<keyword evidence="6 10" id="KW-0863">Zinc-finger</keyword>
<evidence type="ECO:0000256" key="8">
    <source>
        <dbReference type="ARBA" id="ARBA00022833"/>
    </source>
</evidence>
<dbReference type="HOGENOM" id="CLU_014307_0_0_1"/>
<dbReference type="GO" id="GO:1990683">
    <property type="term" value="P:DNA double-strand break attachment to nuclear envelope"/>
    <property type="evidence" value="ECO:0007669"/>
    <property type="project" value="EnsemblFungi"/>
</dbReference>
<feature type="domain" description="SAP" evidence="12">
    <location>
        <begin position="20"/>
        <end position="54"/>
    </location>
</feature>
<dbReference type="Proteomes" id="UP000002866">
    <property type="component" value="Chromosome 1"/>
</dbReference>
<name>I2GWH1_HENB6</name>
<feature type="compositionally biased region" description="Low complexity" evidence="11">
    <location>
        <begin position="470"/>
        <end position="480"/>
    </location>
</feature>
<dbReference type="Pfam" id="PF14324">
    <property type="entry name" value="PINIT"/>
    <property type="match status" value="1"/>
</dbReference>
<dbReference type="GO" id="GO:0005940">
    <property type="term" value="C:septin ring"/>
    <property type="evidence" value="ECO:0007669"/>
    <property type="project" value="EnsemblFungi"/>
</dbReference>
<feature type="region of interest" description="Disordered" evidence="11">
    <location>
        <begin position="130"/>
        <end position="154"/>
    </location>
</feature>
<feature type="compositionally biased region" description="Low complexity" evidence="11">
    <location>
        <begin position="855"/>
        <end position="868"/>
    </location>
</feature>
<keyword evidence="5" id="KW-0479">Metal-binding</keyword>
<evidence type="ECO:0000259" key="14">
    <source>
        <dbReference type="PROSITE" id="PS51466"/>
    </source>
</evidence>
<feature type="region of interest" description="Disordered" evidence="11">
    <location>
        <begin position="596"/>
        <end position="746"/>
    </location>
</feature>
<dbReference type="InterPro" id="IPR004181">
    <property type="entry name" value="Znf_MIZ"/>
</dbReference>
<keyword evidence="8" id="KW-0862">Zinc</keyword>
<dbReference type="GO" id="GO:0016925">
    <property type="term" value="P:protein sumoylation"/>
    <property type="evidence" value="ECO:0007669"/>
    <property type="project" value="UniProtKB-UniPathway"/>
</dbReference>
<evidence type="ECO:0000256" key="2">
    <source>
        <dbReference type="ARBA" id="ARBA00004718"/>
    </source>
</evidence>
<evidence type="ECO:0000256" key="1">
    <source>
        <dbReference type="ARBA" id="ARBA00004123"/>
    </source>
</evidence>
<feature type="region of interest" description="Disordered" evidence="11">
    <location>
        <begin position="840"/>
        <end position="929"/>
    </location>
</feature>
<dbReference type="UniPathway" id="UPA00886"/>
<evidence type="ECO:0000256" key="10">
    <source>
        <dbReference type="PROSITE-ProRule" id="PRU00452"/>
    </source>
</evidence>
<accession>I2GWH1</accession>
<feature type="compositionally biased region" description="Low complexity" evidence="11">
    <location>
        <begin position="604"/>
        <end position="614"/>
    </location>
</feature>
<dbReference type="Gene3D" id="1.10.720.30">
    <property type="entry name" value="SAP domain"/>
    <property type="match status" value="1"/>
</dbReference>
<dbReference type="InterPro" id="IPR013083">
    <property type="entry name" value="Znf_RING/FYVE/PHD"/>
</dbReference>
<feature type="compositionally biased region" description="Low complexity" evidence="11">
    <location>
        <begin position="517"/>
        <end position="534"/>
    </location>
</feature>
<dbReference type="Pfam" id="PF02891">
    <property type="entry name" value="zf-MIZ"/>
    <property type="match status" value="1"/>
</dbReference>
<evidence type="ECO:0000313" key="16">
    <source>
        <dbReference type="Proteomes" id="UP000002866"/>
    </source>
</evidence>
<dbReference type="EMBL" id="HE806316">
    <property type="protein sequence ID" value="CCH58473.1"/>
    <property type="molecule type" value="Genomic_DNA"/>
</dbReference>
<evidence type="ECO:0000256" key="11">
    <source>
        <dbReference type="SAM" id="MobiDB-lite"/>
    </source>
</evidence>
<keyword evidence="16" id="KW-1185">Reference proteome</keyword>
<evidence type="ECO:0000313" key="15">
    <source>
        <dbReference type="EMBL" id="CCH58473.1"/>
    </source>
</evidence>
<dbReference type="PROSITE" id="PS51466">
    <property type="entry name" value="PINIT"/>
    <property type="match status" value="1"/>
</dbReference>
<dbReference type="PROSITE" id="PS50800">
    <property type="entry name" value="SAP"/>
    <property type="match status" value="1"/>
</dbReference>
<dbReference type="InterPro" id="IPR003034">
    <property type="entry name" value="SAP_dom"/>
</dbReference>
<keyword evidence="7" id="KW-0833">Ubl conjugation pathway</keyword>
<dbReference type="SMART" id="SM00513">
    <property type="entry name" value="SAP"/>
    <property type="match status" value="1"/>
</dbReference>
<dbReference type="GO" id="GO:0007059">
    <property type="term" value="P:chromosome segregation"/>
    <property type="evidence" value="ECO:0007669"/>
    <property type="project" value="EnsemblFungi"/>
</dbReference>
<feature type="compositionally biased region" description="Low complexity" evidence="11">
    <location>
        <begin position="130"/>
        <end position="142"/>
    </location>
</feature>
<keyword evidence="9" id="KW-0539">Nucleus</keyword>
<dbReference type="InterPro" id="IPR023321">
    <property type="entry name" value="PINIT"/>
</dbReference>
<dbReference type="OMA" id="QVINMIP"/>
<dbReference type="RefSeq" id="XP_004177992.1">
    <property type="nucleotide sequence ID" value="XM_004177944.1"/>
</dbReference>
<dbReference type="KEGG" id="tbl:TBLA_0A06810"/>
<sequence length="950" mass="104287">MSLTTGGGLHQEVQECITQMELLKVTELKMLCRSTDLSVSGRKSQLQDRLRHFLRSSIAIGHIDPWRPKAVKILIEKAKLGDTLPAYDTLWNSLKSGAFRHPVASGYQPPSTLQNVTAASPSRYNRFHISSSQHNQSTSGSSAGPNPFVTSSTSRTVTTTLSAGGKKKYDITILHFKESPFYQIKKLIPESVHKLNITENRGVTNFKFKFEQADWNLLSSNKSIQLFLFCGVINTLGSQGNEYIQFPHPNEIKVNNVQIKENVRGIKNKVGTAKPANLTKYLKAYPAVNSVEVVYAFTKVVYGIYCYLVEEISPETLLQQYILKNQKLLKASTLQYIKDMLKEDEEAGLITTSTVMSLQCPISYTRMKYPAKSIQCRHLQCFDAVWYLYSQEQIPTWLCPVCQKPIKFSDISICEFVDSILKNCVEDVEQVEISPDGSWVPIEEEELPHKERQNSGKNETTSPEVKKETSQSTIESSTTSNLHNNTDHSPSDFPRASNHEEPIIIDLDSDDDDENEASPNTTTNNTSSAVTNPPAESPQKAPLQSNPTAVLTNELPETVTSTINESSNISASSNVPTTSFIDHSNSSVMASVPATDRSLDPRANSNNSNGSNGSTFVPASNSSIGITNTPSNRNTLLNNSETSRNFVNPQEHRISVPNILGTTPLNITTNARRRDDEDDDDLPLRDPRIDTPTPNRTPQENRSNTENQQRKSFPTSSINTETLSVENSVNNGRSTSNSLPNLNVSANSPVGSDLPLAQQNALNTMLSNGHTAGNSGTIEPNSNRNTYINTQTIQSTSTATNAALPPLGRVPDIWQSSNSNLLGISGDFPVIRNLVNISNTNTSNNNIPPLPPLPTDSNNSSNPVRNVSTGRVRKPVVSPFIPKRPHPPQQKRTTDGSVSLYNGGMDGDSSSNPHNRGTNPNPTLNEPSNALYLGVSIDNNDDIIVDLTSD</sequence>
<keyword evidence="4" id="KW-0808">Transferase</keyword>
<dbReference type="Gene3D" id="3.30.40.10">
    <property type="entry name" value="Zinc/RING finger domain, C3HC4 (zinc finger)"/>
    <property type="match status" value="1"/>
</dbReference>
<dbReference type="GO" id="GO:0008270">
    <property type="term" value="F:zinc ion binding"/>
    <property type="evidence" value="ECO:0007669"/>
    <property type="project" value="UniProtKB-KW"/>
</dbReference>
<evidence type="ECO:0000256" key="5">
    <source>
        <dbReference type="ARBA" id="ARBA00022723"/>
    </source>
</evidence>
<dbReference type="GeneID" id="14493418"/>
<feature type="region of interest" description="Disordered" evidence="11">
    <location>
        <begin position="436"/>
        <end position="544"/>
    </location>
</feature>
<dbReference type="PANTHER" id="PTHR10782">
    <property type="entry name" value="ZINC FINGER MIZ DOMAIN-CONTAINING PROTEIN"/>
    <property type="match status" value="1"/>
</dbReference>
<evidence type="ECO:0000256" key="9">
    <source>
        <dbReference type="ARBA" id="ARBA00023242"/>
    </source>
</evidence>
<dbReference type="GO" id="GO:0061665">
    <property type="term" value="F:SUMO ligase activity"/>
    <property type="evidence" value="ECO:0007669"/>
    <property type="project" value="TreeGrafter"/>
</dbReference>
<dbReference type="eggNOG" id="KOG2169">
    <property type="taxonomic scope" value="Eukaryota"/>
</dbReference>
<dbReference type="GO" id="GO:0031397">
    <property type="term" value="P:negative regulation of protein ubiquitination"/>
    <property type="evidence" value="ECO:0007669"/>
    <property type="project" value="EnsemblFungi"/>
</dbReference>
<comment type="pathway">
    <text evidence="2">Protein modification; protein sumoylation.</text>
</comment>
<evidence type="ECO:0000256" key="3">
    <source>
        <dbReference type="ARBA" id="ARBA00005383"/>
    </source>
</evidence>
<feature type="compositionally biased region" description="Polar residues" evidence="11">
    <location>
        <begin position="692"/>
        <end position="746"/>
    </location>
</feature>
<dbReference type="PANTHER" id="PTHR10782:SF4">
    <property type="entry name" value="TONALLI, ISOFORM E"/>
    <property type="match status" value="1"/>
</dbReference>
<evidence type="ECO:0000256" key="7">
    <source>
        <dbReference type="ARBA" id="ARBA00022786"/>
    </source>
</evidence>
<dbReference type="STRING" id="1071380.I2GWH1"/>
<feature type="compositionally biased region" description="Polar residues" evidence="11">
    <location>
        <begin position="908"/>
        <end position="928"/>
    </location>
</feature>